<evidence type="ECO:0000256" key="5">
    <source>
        <dbReference type="ARBA" id="ARBA00022692"/>
    </source>
</evidence>
<comment type="similarity">
    <text evidence="3 11">Belongs to the cytochrome P450 family.</text>
</comment>
<evidence type="ECO:0000313" key="14">
    <source>
        <dbReference type="RefSeq" id="XP_048320394.2"/>
    </source>
</evidence>
<dbReference type="PROSITE" id="PS00086">
    <property type="entry name" value="CYTOCHROME_P450"/>
    <property type="match status" value="1"/>
</dbReference>
<keyword evidence="10 12" id="KW-0472">Membrane</keyword>
<evidence type="ECO:0000256" key="11">
    <source>
        <dbReference type="RuleBase" id="RU000461"/>
    </source>
</evidence>
<feature type="transmembrane region" description="Helical" evidence="12">
    <location>
        <begin position="6"/>
        <end position="23"/>
    </location>
</feature>
<dbReference type="PRINTS" id="PR00385">
    <property type="entry name" value="P450"/>
</dbReference>
<name>A0ABM3I4F8_ZIZJJ</name>
<dbReference type="Proteomes" id="UP001652623">
    <property type="component" value="Chromosome 6"/>
</dbReference>
<comment type="cofactor">
    <cofactor evidence="1">
        <name>heme</name>
        <dbReference type="ChEBI" id="CHEBI:30413"/>
    </cofactor>
</comment>
<evidence type="ECO:0000256" key="1">
    <source>
        <dbReference type="ARBA" id="ARBA00001971"/>
    </source>
</evidence>
<evidence type="ECO:0000256" key="9">
    <source>
        <dbReference type="ARBA" id="ARBA00023004"/>
    </source>
</evidence>
<accession>A0ABM3I4F8</accession>
<keyword evidence="4 11" id="KW-0349">Heme</keyword>
<keyword evidence="11" id="KW-0503">Monooxygenase</keyword>
<keyword evidence="5 12" id="KW-0812">Transmembrane</keyword>
<evidence type="ECO:0000256" key="10">
    <source>
        <dbReference type="ARBA" id="ARBA00023136"/>
    </source>
</evidence>
<keyword evidence="6 11" id="KW-0479">Metal-binding</keyword>
<dbReference type="InterPro" id="IPR017972">
    <property type="entry name" value="Cyt_P450_CS"/>
</dbReference>
<keyword evidence="7 12" id="KW-1133">Transmembrane helix</keyword>
<evidence type="ECO:0000256" key="7">
    <source>
        <dbReference type="ARBA" id="ARBA00022989"/>
    </source>
</evidence>
<evidence type="ECO:0000256" key="12">
    <source>
        <dbReference type="SAM" id="Phobius"/>
    </source>
</evidence>
<comment type="subcellular location">
    <subcellularLocation>
        <location evidence="2">Membrane</location>
        <topology evidence="2">Single-pass membrane protein</topology>
    </subcellularLocation>
</comment>
<dbReference type="PANTHER" id="PTHR24286:SF199">
    <property type="entry name" value="CYTOCHROME P450 88D6"/>
    <property type="match status" value="1"/>
</dbReference>
<protein>
    <submittedName>
        <fullName evidence="14">Beta-amyrin 11-oxidase</fullName>
    </submittedName>
</protein>
<sequence>MELDFLLLFAILLGCCLFVFGFLRKFNELFYVGLLEREIKSHLPPGDLGWPIIGNLLAFLKAFNSQDPESFINGLISRYGKTGIYRAFLFGKPTIIVCAPETSRKVLQNMEELKHGYPKATYILTGRKALHSVTKEEHRRMRRLTTAPLSGHEALLSYIEYIEEIGVKTLEEVSSMKEPVELLTETRKMGFKVITHVFMGEDSASIVATVNTLYTDLIGGMNYSLPINLPGFPFHKALKARKKLVKIFQSILDEKRACKSYQLPNAKKDLIGLLLEAEDEDGGTLEDEEIIDLLLSYLLAGHESSAHGILWTVIYLLENPHILQKAKEEQQEIMKRRPNTQKGLNLKETRQMEYLAKVIDETLRRTTISMANFRESIVDVKLNGYIIPKGWKVMVMNRGVHLDPELHIKPKEFIPGRWDNEKPKAGSFLPFGAGARSCPGQELAKLEIIIFLHYFLLYYKIERVNPEAPINYLPIPAPSDKCLVTVTREASYHL</sequence>
<dbReference type="InterPro" id="IPR001128">
    <property type="entry name" value="Cyt_P450"/>
</dbReference>
<evidence type="ECO:0000256" key="6">
    <source>
        <dbReference type="ARBA" id="ARBA00022723"/>
    </source>
</evidence>
<evidence type="ECO:0000256" key="2">
    <source>
        <dbReference type="ARBA" id="ARBA00004167"/>
    </source>
</evidence>
<reference evidence="14" key="1">
    <citation type="submission" date="2025-08" db="UniProtKB">
        <authorList>
            <consortium name="RefSeq"/>
        </authorList>
    </citation>
    <scope>IDENTIFICATION</scope>
    <source>
        <tissue evidence="14">Seedling</tissue>
    </source>
</reference>
<keyword evidence="8 11" id="KW-0560">Oxidoreductase</keyword>
<organism evidence="13 14">
    <name type="scientific">Ziziphus jujuba</name>
    <name type="common">Chinese jujube</name>
    <name type="synonym">Ziziphus sativa</name>
    <dbReference type="NCBI Taxonomy" id="326968"/>
    <lineage>
        <taxon>Eukaryota</taxon>
        <taxon>Viridiplantae</taxon>
        <taxon>Streptophyta</taxon>
        <taxon>Embryophyta</taxon>
        <taxon>Tracheophyta</taxon>
        <taxon>Spermatophyta</taxon>
        <taxon>Magnoliopsida</taxon>
        <taxon>eudicotyledons</taxon>
        <taxon>Gunneridae</taxon>
        <taxon>Pentapetalae</taxon>
        <taxon>rosids</taxon>
        <taxon>fabids</taxon>
        <taxon>Rosales</taxon>
        <taxon>Rhamnaceae</taxon>
        <taxon>Paliureae</taxon>
        <taxon>Ziziphus</taxon>
    </lineage>
</organism>
<dbReference type="SUPFAM" id="SSF48264">
    <property type="entry name" value="Cytochrome P450"/>
    <property type="match status" value="1"/>
</dbReference>
<keyword evidence="9 11" id="KW-0408">Iron</keyword>
<evidence type="ECO:0000256" key="4">
    <source>
        <dbReference type="ARBA" id="ARBA00022617"/>
    </source>
</evidence>
<evidence type="ECO:0000313" key="13">
    <source>
        <dbReference type="Proteomes" id="UP001652623"/>
    </source>
</evidence>
<dbReference type="InterPro" id="IPR002401">
    <property type="entry name" value="Cyt_P450_E_grp-I"/>
</dbReference>
<dbReference type="Pfam" id="PF00067">
    <property type="entry name" value="p450"/>
    <property type="match status" value="1"/>
</dbReference>
<keyword evidence="13" id="KW-1185">Reference proteome</keyword>
<dbReference type="PANTHER" id="PTHR24286">
    <property type="entry name" value="CYTOCHROME P450 26"/>
    <property type="match status" value="1"/>
</dbReference>
<evidence type="ECO:0000256" key="3">
    <source>
        <dbReference type="ARBA" id="ARBA00010617"/>
    </source>
</evidence>
<evidence type="ECO:0000256" key="8">
    <source>
        <dbReference type="ARBA" id="ARBA00023002"/>
    </source>
</evidence>
<proteinExistence type="inferred from homology"/>
<dbReference type="GeneID" id="107430488"/>
<gene>
    <name evidence="14" type="primary">LOC107430488</name>
</gene>
<dbReference type="Gene3D" id="1.10.630.10">
    <property type="entry name" value="Cytochrome P450"/>
    <property type="match status" value="1"/>
</dbReference>
<dbReference type="PRINTS" id="PR00463">
    <property type="entry name" value="EP450I"/>
</dbReference>
<dbReference type="RefSeq" id="XP_048320394.2">
    <property type="nucleotide sequence ID" value="XM_048464437.2"/>
</dbReference>
<dbReference type="InterPro" id="IPR036396">
    <property type="entry name" value="Cyt_P450_sf"/>
</dbReference>